<dbReference type="InterPro" id="IPR016688">
    <property type="entry name" value="MscS-like_plants/fungi"/>
</dbReference>
<accession>A0A367L033</accession>
<feature type="transmembrane region" description="Helical" evidence="8">
    <location>
        <begin position="122"/>
        <end position="142"/>
    </location>
</feature>
<dbReference type="InterPro" id="IPR023408">
    <property type="entry name" value="MscS_beta-dom_sf"/>
</dbReference>
<dbReference type="SUPFAM" id="SSF50182">
    <property type="entry name" value="Sm-like ribonucleoproteins"/>
    <property type="match status" value="1"/>
</dbReference>
<feature type="compositionally biased region" description="Polar residues" evidence="7">
    <location>
        <begin position="24"/>
        <end position="33"/>
    </location>
</feature>
<reference evidence="10 11" key="1">
    <citation type="journal article" date="2015" name="BMC Genomics">
        <title>Insights from the genome of Ophiocordyceps polyrhachis-furcata to pathogenicity and host specificity in insect fungi.</title>
        <authorList>
            <person name="Wichadakul D."/>
            <person name="Kobmoo N."/>
            <person name="Ingsriswang S."/>
            <person name="Tangphatsornruang S."/>
            <person name="Chantasingh D."/>
            <person name="Luangsa-ard J.J."/>
            <person name="Eurwilaichitr L."/>
        </authorList>
    </citation>
    <scope>NUCLEOTIDE SEQUENCE [LARGE SCALE GENOMIC DNA]</scope>
    <source>
        <strain evidence="10 11">BCC 54312</strain>
    </source>
</reference>
<evidence type="ECO:0000313" key="10">
    <source>
        <dbReference type="EMBL" id="RCI07803.1"/>
    </source>
</evidence>
<keyword evidence="4 8" id="KW-1133">Transmembrane helix</keyword>
<dbReference type="Proteomes" id="UP000253664">
    <property type="component" value="Unassembled WGS sequence"/>
</dbReference>
<evidence type="ECO:0000313" key="11">
    <source>
        <dbReference type="Proteomes" id="UP000253664"/>
    </source>
</evidence>
<feature type="transmembrane region" description="Helical" evidence="8">
    <location>
        <begin position="162"/>
        <end position="188"/>
    </location>
</feature>
<dbReference type="OrthoDB" id="544685at2759"/>
<keyword evidence="11" id="KW-1185">Reference proteome</keyword>
<feature type="domain" description="EF-hand" evidence="9">
    <location>
        <begin position="411"/>
        <end position="446"/>
    </location>
</feature>
<keyword evidence="3 8" id="KW-0812">Transmembrane</keyword>
<dbReference type="Gene3D" id="1.10.238.10">
    <property type="entry name" value="EF-hand"/>
    <property type="match status" value="1"/>
</dbReference>
<proteinExistence type="inferred from homology"/>
<dbReference type="AlphaFoldDB" id="A0A367L033"/>
<dbReference type="PIRSF" id="PIRSF017209">
    <property type="entry name" value="Memb_At2g17000_prd"/>
    <property type="match status" value="1"/>
</dbReference>
<evidence type="ECO:0000256" key="1">
    <source>
        <dbReference type="ARBA" id="ARBA00004127"/>
    </source>
</evidence>
<feature type="region of interest" description="Disordered" evidence="7">
    <location>
        <begin position="1"/>
        <end position="59"/>
    </location>
</feature>
<evidence type="ECO:0000256" key="8">
    <source>
        <dbReference type="SAM" id="Phobius"/>
    </source>
</evidence>
<name>A0A367L033_9HYPO</name>
<evidence type="ECO:0000259" key="9">
    <source>
        <dbReference type="PROSITE" id="PS50222"/>
    </source>
</evidence>
<comment type="subcellular location">
    <subcellularLocation>
        <location evidence="1">Endomembrane system</location>
        <topology evidence="1">Multi-pass membrane protein</topology>
    </subcellularLocation>
    <subcellularLocation>
        <location evidence="6">Endoplasmic reticulum membrane</location>
    </subcellularLocation>
</comment>
<dbReference type="InterPro" id="IPR006685">
    <property type="entry name" value="MscS_channel_2nd"/>
</dbReference>
<dbReference type="EMBL" id="LKCN02000024">
    <property type="protein sequence ID" value="RCI07803.1"/>
    <property type="molecule type" value="Genomic_DNA"/>
</dbReference>
<dbReference type="STRING" id="1330021.A0A367L033"/>
<evidence type="ECO:0000256" key="6">
    <source>
        <dbReference type="PIRNR" id="PIRNR017209"/>
    </source>
</evidence>
<organism evidence="10 11">
    <name type="scientific">Ophiocordyceps polyrhachis-furcata BCC 54312</name>
    <dbReference type="NCBI Taxonomy" id="1330021"/>
    <lineage>
        <taxon>Eukaryota</taxon>
        <taxon>Fungi</taxon>
        <taxon>Dikarya</taxon>
        <taxon>Ascomycota</taxon>
        <taxon>Pezizomycotina</taxon>
        <taxon>Sordariomycetes</taxon>
        <taxon>Hypocreomycetidae</taxon>
        <taxon>Hypocreales</taxon>
        <taxon>Ophiocordycipitaceae</taxon>
        <taxon>Ophiocordyceps</taxon>
    </lineage>
</organism>
<feature type="region of interest" description="Disordered" evidence="7">
    <location>
        <begin position="73"/>
        <end position="99"/>
    </location>
</feature>
<dbReference type="Gene3D" id="2.30.30.60">
    <property type="match status" value="1"/>
</dbReference>
<dbReference type="GO" id="GO:0005262">
    <property type="term" value="F:calcium channel activity"/>
    <property type="evidence" value="ECO:0007669"/>
    <property type="project" value="TreeGrafter"/>
</dbReference>
<dbReference type="InterPro" id="IPR010920">
    <property type="entry name" value="LSM_dom_sf"/>
</dbReference>
<feature type="region of interest" description="Disordered" evidence="7">
    <location>
        <begin position="703"/>
        <end position="830"/>
    </location>
</feature>
<dbReference type="GO" id="GO:0005509">
    <property type="term" value="F:calcium ion binding"/>
    <property type="evidence" value="ECO:0007669"/>
    <property type="project" value="InterPro"/>
</dbReference>
<comment type="caution">
    <text evidence="10">The sequence shown here is derived from an EMBL/GenBank/DDBJ whole genome shotgun (WGS) entry which is preliminary data.</text>
</comment>
<feature type="transmembrane region" description="Helical" evidence="8">
    <location>
        <begin position="247"/>
        <end position="270"/>
    </location>
</feature>
<dbReference type="PANTHER" id="PTHR31323:SF15">
    <property type="entry name" value="MECHANOSENSITIVE ION CHANNEL PROTEIN MSY1"/>
    <property type="match status" value="1"/>
</dbReference>
<feature type="compositionally biased region" description="Pro residues" evidence="7">
    <location>
        <begin position="703"/>
        <end position="721"/>
    </location>
</feature>
<dbReference type="SUPFAM" id="SSF47473">
    <property type="entry name" value="EF-hand"/>
    <property type="match status" value="1"/>
</dbReference>
<sequence length="830" mass="92544">MTDPKPDRPQFSCGESIERPPSLSRHTTTSTGTVDYFPDIGSRLPPSGQRMHGTRAADDLEILRVQRSVTGDVPLKEEPYAEPEPEPEDETVDGEDTKRERKDNALFRLRAMIHSLPRFLRYLVYLIPGGCLLLIPVLLGYFQTNPDERLLGGVGGVELMWFGIWLEITWCSLWLSRLLMNILPPLFFGCAWIMGSPNTKQWKEFGRRLEVPAAVFLWFLSILISFKNTLDGHHASPPPDSGDDDPGIRWVDVVNKVIIALFILATLNFLEKIVIQWIATSFHRRTYSTRIENNKADVRQLAKLYEYAKIKLNQGHDRLHKGGPGVGGSATTLQTLHENARQVIGKVGQVAGKVGNDLIGRKVNIDATLKVVTQLLRSTPKSYTLARFIFRSLVRSDRETVYADDLKAVFQTKEEVDAAFNVFDKDLNGDISLGEFEAVCNEIHLETKAIAASLKDLDSVIHKLDRVFLFIIVIIAAAVFVVILSGSAAAGLASIGSTVLGLAWMLQATAQEFLQSIIFVFIKHPFDVGDRVTVYGSTGAKMKGDEYYVTEISLLYTEFKKMQGHIVQAPNSILNTLFILNHRRSNGTSDPVLLEMRFGTPVEQINELKRRMVDFCLRHKRDYHPTVVTEMLHLDEVKSCSMNLVVKHKGNFQSESLRQSRHNKLVTEIMHQMILIGIEGPSHVEPGGSPQYPIYWAGVAPPPPPPSPPPPPHPPHPPRPAATPLGGEGPSMLRSGASLRVPELSDDGVEDVFENRRERTMAQRIASIRKKERGLRSAAESGSAEASSSVARSASRVSTHQHQGSRERRPTFLQRSLTMVSAKNSREPPV</sequence>
<evidence type="ECO:0000256" key="5">
    <source>
        <dbReference type="ARBA" id="ARBA00023136"/>
    </source>
</evidence>
<feature type="transmembrane region" description="Helical" evidence="8">
    <location>
        <begin position="467"/>
        <end position="495"/>
    </location>
</feature>
<dbReference type="InterPro" id="IPR011992">
    <property type="entry name" value="EF-hand-dom_pair"/>
</dbReference>
<dbReference type="InterPro" id="IPR002048">
    <property type="entry name" value="EF_hand_dom"/>
</dbReference>
<feature type="transmembrane region" description="Helical" evidence="8">
    <location>
        <begin position="209"/>
        <end position="227"/>
    </location>
</feature>
<feature type="compositionally biased region" description="Polar residues" evidence="7">
    <location>
        <begin position="813"/>
        <end position="823"/>
    </location>
</feature>
<dbReference type="InterPro" id="IPR058650">
    <property type="entry name" value="Msy1/2-like"/>
</dbReference>
<gene>
    <name evidence="10" type="ORF">L249_5689</name>
</gene>
<comment type="similarity">
    <text evidence="2 6">Belongs to the MscS (TC 1.A.23) family.</text>
</comment>
<protein>
    <recommendedName>
        <fullName evidence="6">Mechanosensitive ion channel protein</fullName>
    </recommendedName>
</protein>
<evidence type="ECO:0000256" key="3">
    <source>
        <dbReference type="ARBA" id="ARBA00022692"/>
    </source>
</evidence>
<feature type="compositionally biased region" description="Low complexity" evidence="7">
    <location>
        <begin position="777"/>
        <end position="798"/>
    </location>
</feature>
<feature type="compositionally biased region" description="Acidic residues" evidence="7">
    <location>
        <begin position="80"/>
        <end position="94"/>
    </location>
</feature>
<dbReference type="GO" id="GO:0005789">
    <property type="term" value="C:endoplasmic reticulum membrane"/>
    <property type="evidence" value="ECO:0007669"/>
    <property type="project" value="UniProtKB-SubCell"/>
</dbReference>
<keyword evidence="6" id="KW-0256">Endoplasmic reticulum</keyword>
<dbReference type="PANTHER" id="PTHR31323">
    <property type="entry name" value="MECHANOSENSITIVE ION CHANNEL PROTEIN MSY2"/>
    <property type="match status" value="1"/>
</dbReference>
<keyword evidence="5 6" id="KW-0472">Membrane</keyword>
<evidence type="ECO:0000256" key="2">
    <source>
        <dbReference type="ARBA" id="ARBA00008017"/>
    </source>
</evidence>
<dbReference type="GO" id="GO:0006874">
    <property type="term" value="P:intracellular calcium ion homeostasis"/>
    <property type="evidence" value="ECO:0007669"/>
    <property type="project" value="TreeGrafter"/>
</dbReference>
<evidence type="ECO:0000256" key="4">
    <source>
        <dbReference type="ARBA" id="ARBA00022989"/>
    </source>
</evidence>
<evidence type="ECO:0000256" key="7">
    <source>
        <dbReference type="SAM" id="MobiDB-lite"/>
    </source>
</evidence>
<dbReference type="Pfam" id="PF00924">
    <property type="entry name" value="MS_channel_2nd"/>
    <property type="match status" value="1"/>
</dbReference>
<dbReference type="Pfam" id="PF25886">
    <property type="entry name" value="Msy1"/>
    <property type="match status" value="1"/>
</dbReference>
<dbReference type="PROSITE" id="PS50222">
    <property type="entry name" value="EF_HAND_2"/>
    <property type="match status" value="1"/>
</dbReference>